<dbReference type="PANTHER" id="PTHR43304">
    <property type="entry name" value="PHYTOCHROME-LIKE PROTEIN CPH1"/>
    <property type="match status" value="1"/>
</dbReference>
<dbReference type="InterPro" id="IPR003661">
    <property type="entry name" value="HisK_dim/P_dom"/>
</dbReference>
<dbReference type="CDD" id="cd00082">
    <property type="entry name" value="HisKA"/>
    <property type="match status" value="1"/>
</dbReference>
<keyword evidence="5" id="KW-0418">Kinase</keyword>
<dbReference type="InterPro" id="IPR000014">
    <property type="entry name" value="PAS"/>
</dbReference>
<evidence type="ECO:0000259" key="7">
    <source>
        <dbReference type="PROSITE" id="PS50109"/>
    </source>
</evidence>
<dbReference type="AlphaFoldDB" id="A0A6B9FFS2"/>
<dbReference type="GO" id="GO:0000155">
    <property type="term" value="F:phosphorelay sensor kinase activity"/>
    <property type="evidence" value="ECO:0007669"/>
    <property type="project" value="InterPro"/>
</dbReference>
<proteinExistence type="predicted"/>
<dbReference type="Gene3D" id="3.40.50.2300">
    <property type="match status" value="1"/>
</dbReference>
<dbReference type="InterPro" id="IPR036890">
    <property type="entry name" value="HATPase_C_sf"/>
</dbReference>
<dbReference type="SMART" id="SM00091">
    <property type="entry name" value="PAS"/>
    <property type="match status" value="2"/>
</dbReference>
<dbReference type="NCBIfam" id="TIGR00229">
    <property type="entry name" value="sensory_box"/>
    <property type="match status" value="1"/>
</dbReference>
<organism evidence="11 12">
    <name type="scientific">Haloplanus rallus</name>
    <dbReference type="NCBI Taxonomy" id="1816183"/>
    <lineage>
        <taxon>Archaea</taxon>
        <taxon>Methanobacteriati</taxon>
        <taxon>Methanobacteriota</taxon>
        <taxon>Stenosarchaea group</taxon>
        <taxon>Halobacteria</taxon>
        <taxon>Halobacteriales</taxon>
        <taxon>Haloferacaceae</taxon>
        <taxon>Haloplanus</taxon>
    </lineage>
</organism>
<dbReference type="Pfam" id="PF00072">
    <property type="entry name" value="Response_reg"/>
    <property type="match status" value="1"/>
</dbReference>
<dbReference type="InterPro" id="IPR003594">
    <property type="entry name" value="HATPase_dom"/>
</dbReference>
<dbReference type="Proteomes" id="UP000428325">
    <property type="component" value="Chromosome"/>
</dbReference>
<dbReference type="InterPro" id="IPR013655">
    <property type="entry name" value="PAS_fold_3"/>
</dbReference>
<dbReference type="CDD" id="cd00130">
    <property type="entry name" value="PAS"/>
    <property type="match status" value="2"/>
</dbReference>
<dbReference type="Pfam" id="PF02518">
    <property type="entry name" value="HATPase_c"/>
    <property type="match status" value="1"/>
</dbReference>
<dbReference type="InterPro" id="IPR035965">
    <property type="entry name" value="PAS-like_dom_sf"/>
</dbReference>
<dbReference type="PROSITE" id="PS50113">
    <property type="entry name" value="PAC"/>
    <property type="match status" value="1"/>
</dbReference>
<evidence type="ECO:0000256" key="3">
    <source>
        <dbReference type="ARBA" id="ARBA00022553"/>
    </source>
</evidence>
<evidence type="ECO:0000259" key="9">
    <source>
        <dbReference type="PROSITE" id="PS50112"/>
    </source>
</evidence>
<dbReference type="SUPFAM" id="SSF55874">
    <property type="entry name" value="ATPase domain of HSP90 chaperone/DNA topoisomerase II/histidine kinase"/>
    <property type="match status" value="1"/>
</dbReference>
<keyword evidence="12" id="KW-1185">Reference proteome</keyword>
<dbReference type="Gene3D" id="3.30.450.20">
    <property type="entry name" value="PAS domain"/>
    <property type="match status" value="2"/>
</dbReference>
<dbReference type="EC" id="2.7.13.3" evidence="2"/>
<comment type="catalytic activity">
    <reaction evidence="1">
        <text>ATP + protein L-histidine = ADP + protein N-phospho-L-histidine.</text>
        <dbReference type="EC" id="2.7.13.3"/>
    </reaction>
</comment>
<name>A0A6B9FFS2_9EURY</name>
<gene>
    <name evidence="11" type="ORF">EI982_07950</name>
</gene>
<keyword evidence="4" id="KW-0808">Transferase</keyword>
<dbReference type="EMBL" id="CP034345">
    <property type="protein sequence ID" value="QGX94733.1"/>
    <property type="molecule type" value="Genomic_DNA"/>
</dbReference>
<dbReference type="InterPro" id="IPR052162">
    <property type="entry name" value="Sensor_kinase/Photoreceptor"/>
</dbReference>
<dbReference type="Pfam" id="PF08447">
    <property type="entry name" value="PAS_3"/>
    <property type="match status" value="1"/>
</dbReference>
<dbReference type="Gene3D" id="1.10.287.130">
    <property type="match status" value="1"/>
</dbReference>
<dbReference type="InterPro" id="IPR013656">
    <property type="entry name" value="PAS_4"/>
</dbReference>
<dbReference type="PRINTS" id="PR00344">
    <property type="entry name" value="BCTRLSENSOR"/>
</dbReference>
<protein>
    <recommendedName>
        <fullName evidence="2">histidine kinase</fullName>
        <ecNumber evidence="2">2.7.13.3</ecNumber>
    </recommendedName>
</protein>
<evidence type="ECO:0000259" key="8">
    <source>
        <dbReference type="PROSITE" id="PS50110"/>
    </source>
</evidence>
<dbReference type="InterPro" id="IPR000700">
    <property type="entry name" value="PAS-assoc_C"/>
</dbReference>
<accession>A0A6B9FFS2</accession>
<dbReference type="SMART" id="SM00387">
    <property type="entry name" value="HATPase_c"/>
    <property type="match status" value="1"/>
</dbReference>
<dbReference type="InterPro" id="IPR001789">
    <property type="entry name" value="Sig_transdc_resp-reg_receiver"/>
</dbReference>
<dbReference type="Gene3D" id="3.30.565.10">
    <property type="entry name" value="Histidine kinase-like ATPase, C-terminal domain"/>
    <property type="match status" value="1"/>
</dbReference>
<evidence type="ECO:0000256" key="6">
    <source>
        <dbReference type="PROSITE-ProRule" id="PRU00169"/>
    </source>
</evidence>
<feature type="domain" description="PAC" evidence="10">
    <location>
        <begin position="359"/>
        <end position="412"/>
    </location>
</feature>
<comment type="caution">
    <text evidence="6">Lacks conserved residue(s) required for the propagation of feature annotation.</text>
</comment>
<feature type="domain" description="PAS" evidence="9">
    <location>
        <begin position="313"/>
        <end position="359"/>
    </location>
</feature>
<evidence type="ECO:0000256" key="4">
    <source>
        <dbReference type="ARBA" id="ARBA00022679"/>
    </source>
</evidence>
<keyword evidence="3" id="KW-0597">Phosphoprotein</keyword>
<dbReference type="InterPro" id="IPR011006">
    <property type="entry name" value="CheY-like_superfamily"/>
</dbReference>
<sequence length="632" mass="68070">MPVATGAVGINAPVALPWAADRAVAVTVSTNAAVTDTFILEMGLSPRMETVRVLDVGVGVADAVSDRWVDAVPVATLTAALDGVGAGADVDGVVTALDLPDGDGVALTRAVRERDPSLPVVVVADTGSEAAASDAIAAGVTDYVPRSADADLGARIAAAVRDAPERATRRPGALRAFPDAWFVVDAAGRVSDARAGHDAAAVLPDDPTAMCGRALADVFPASAAETLDAATTCVLQTGEVRTVEYRLPTSSGDEWVEARVATADGTRAAVAARPITERKRELDELRRKQAHLSQAQEVARIGSWYRHFPSEELWWSDIVYDIFGRSREETPTHETVLSSVHPDDRDHVEDRWNAALAGEPYDIEHRILVDGETRWVRERAELSFSDDGDPVDALGVVHDITDRKEYERRLETTNERLDVLHRVARHDIRNRMNVVLGCASELRYVLDADPATSRMLDRIEEAARELLDISTQLRDADRVVASDADREPIDVASLARDLAAEFAGEDPTVEWYTAIPDSLPVRATPALAVAIMNVFENAVEHNEGDPRRVAVVVSERDDDRVEVRVVDDGPGLPAVERELLVGDREPTQVAHSSGLGLWITRWIVGNAGGSLDVHDGRNGGTVVTIDLPPETP</sequence>
<dbReference type="InterPro" id="IPR004358">
    <property type="entry name" value="Sig_transdc_His_kin-like_C"/>
</dbReference>
<reference evidence="11 12" key="1">
    <citation type="submission" date="2018-12" db="EMBL/GenBank/DDBJ databases">
        <title>Complete genome sequence of Haloplanus rallus MBLA0036.</title>
        <authorList>
            <person name="Nam Y.-d."/>
            <person name="Kang J."/>
            <person name="Chung W.-H."/>
            <person name="Park Y.S."/>
        </authorList>
    </citation>
    <scope>NUCLEOTIDE SEQUENCE [LARGE SCALE GENOMIC DNA]</scope>
    <source>
        <strain evidence="11 12">MBLA0036</strain>
    </source>
</reference>
<dbReference type="SUPFAM" id="SSF52172">
    <property type="entry name" value="CheY-like"/>
    <property type="match status" value="1"/>
</dbReference>
<dbReference type="PROSITE" id="PS50109">
    <property type="entry name" value="HIS_KIN"/>
    <property type="match status" value="1"/>
</dbReference>
<dbReference type="InterPro" id="IPR005467">
    <property type="entry name" value="His_kinase_dom"/>
</dbReference>
<dbReference type="InterPro" id="IPR036097">
    <property type="entry name" value="HisK_dim/P_sf"/>
</dbReference>
<evidence type="ECO:0000256" key="2">
    <source>
        <dbReference type="ARBA" id="ARBA00012438"/>
    </source>
</evidence>
<dbReference type="Pfam" id="PF08448">
    <property type="entry name" value="PAS_4"/>
    <property type="match status" value="1"/>
</dbReference>
<evidence type="ECO:0000313" key="11">
    <source>
        <dbReference type="EMBL" id="QGX94733.1"/>
    </source>
</evidence>
<evidence type="ECO:0000256" key="5">
    <source>
        <dbReference type="ARBA" id="ARBA00022777"/>
    </source>
</evidence>
<dbReference type="SUPFAM" id="SSF47384">
    <property type="entry name" value="Homodimeric domain of signal transducing histidine kinase"/>
    <property type="match status" value="1"/>
</dbReference>
<dbReference type="Gene3D" id="2.10.70.100">
    <property type="match status" value="1"/>
</dbReference>
<dbReference type="PANTHER" id="PTHR43304:SF1">
    <property type="entry name" value="PAC DOMAIN-CONTAINING PROTEIN"/>
    <property type="match status" value="1"/>
</dbReference>
<evidence type="ECO:0000256" key="1">
    <source>
        <dbReference type="ARBA" id="ARBA00000085"/>
    </source>
</evidence>
<dbReference type="PROSITE" id="PS50110">
    <property type="entry name" value="RESPONSE_REGULATORY"/>
    <property type="match status" value="1"/>
</dbReference>
<feature type="domain" description="Histidine kinase" evidence="7">
    <location>
        <begin position="423"/>
        <end position="631"/>
    </location>
</feature>
<dbReference type="CDD" id="cd00156">
    <property type="entry name" value="REC"/>
    <property type="match status" value="1"/>
</dbReference>
<dbReference type="PROSITE" id="PS50112">
    <property type="entry name" value="PAS"/>
    <property type="match status" value="1"/>
</dbReference>
<feature type="domain" description="Response regulatory" evidence="8">
    <location>
        <begin position="50"/>
        <end position="161"/>
    </location>
</feature>
<dbReference type="SUPFAM" id="SSF55785">
    <property type="entry name" value="PYP-like sensor domain (PAS domain)"/>
    <property type="match status" value="2"/>
</dbReference>
<evidence type="ECO:0000259" key="10">
    <source>
        <dbReference type="PROSITE" id="PS50113"/>
    </source>
</evidence>
<dbReference type="KEGG" id="hra:EI982_07950"/>
<evidence type="ECO:0000313" key="12">
    <source>
        <dbReference type="Proteomes" id="UP000428325"/>
    </source>
</evidence>